<dbReference type="InterPro" id="IPR012337">
    <property type="entry name" value="RNaseH-like_sf"/>
</dbReference>
<feature type="domain" description="Integrase catalytic" evidence="1">
    <location>
        <begin position="21"/>
        <end position="172"/>
    </location>
</feature>
<evidence type="ECO:0000259" key="1">
    <source>
        <dbReference type="PROSITE" id="PS50994"/>
    </source>
</evidence>
<dbReference type="Gene3D" id="3.30.420.10">
    <property type="entry name" value="Ribonuclease H-like superfamily/Ribonuclease H"/>
    <property type="match status" value="1"/>
</dbReference>
<dbReference type="InterPro" id="IPR050951">
    <property type="entry name" value="Retrovirus_Pol_polyprotein"/>
</dbReference>
<evidence type="ECO:0000313" key="2">
    <source>
        <dbReference type="Proteomes" id="UP000887565"/>
    </source>
</evidence>
<dbReference type="PANTHER" id="PTHR37984:SF5">
    <property type="entry name" value="PROTEIN NYNRIN-LIKE"/>
    <property type="match status" value="1"/>
</dbReference>
<dbReference type="Proteomes" id="UP000887565">
    <property type="component" value="Unplaced"/>
</dbReference>
<dbReference type="GO" id="GO:0003676">
    <property type="term" value="F:nucleic acid binding"/>
    <property type="evidence" value="ECO:0007669"/>
    <property type="project" value="InterPro"/>
</dbReference>
<dbReference type="SUPFAM" id="SSF53098">
    <property type="entry name" value="Ribonuclease H-like"/>
    <property type="match status" value="1"/>
</dbReference>
<reference evidence="3" key="1">
    <citation type="submission" date="2022-11" db="UniProtKB">
        <authorList>
            <consortium name="WormBaseParasite"/>
        </authorList>
    </citation>
    <scope>IDENTIFICATION</scope>
</reference>
<dbReference type="PANTHER" id="PTHR37984">
    <property type="entry name" value="PROTEIN CBG26694"/>
    <property type="match status" value="1"/>
</dbReference>
<protein>
    <submittedName>
        <fullName evidence="3">Integrase catalytic domain-containing protein</fullName>
    </submittedName>
</protein>
<organism evidence="2 3">
    <name type="scientific">Romanomermis culicivorax</name>
    <name type="common">Nematode worm</name>
    <dbReference type="NCBI Taxonomy" id="13658"/>
    <lineage>
        <taxon>Eukaryota</taxon>
        <taxon>Metazoa</taxon>
        <taxon>Ecdysozoa</taxon>
        <taxon>Nematoda</taxon>
        <taxon>Enoplea</taxon>
        <taxon>Dorylaimia</taxon>
        <taxon>Mermithida</taxon>
        <taxon>Mermithoidea</taxon>
        <taxon>Mermithidae</taxon>
        <taxon>Romanomermis</taxon>
    </lineage>
</organism>
<dbReference type="PROSITE" id="PS50994">
    <property type="entry name" value="INTEGRASE"/>
    <property type="match status" value="1"/>
</dbReference>
<dbReference type="InterPro" id="IPR036397">
    <property type="entry name" value="RNaseH_sf"/>
</dbReference>
<proteinExistence type="predicted"/>
<sequence>MEENVRNWIKSCKICQLTMRRTLQPPPLLPINPTHPFKIVPMDIVNILPDYFTKWVSTHPIPDQKASTILDCFINNVVLTHGSPLVLLSDQGGFFTSKLMQDICDLLKIPKVKTMSYHPQCNGMIKHFNQMLIAQIKKYTANSPDNWECYLPYAVFAYNTTLHTATCHSPFS</sequence>
<accession>A0A915JBT0</accession>
<dbReference type="OMA" id="HKIAMAY"/>
<dbReference type="AlphaFoldDB" id="A0A915JBT0"/>
<evidence type="ECO:0000313" key="3">
    <source>
        <dbReference type="WBParaSite" id="nRc.2.0.1.t23250-RA"/>
    </source>
</evidence>
<dbReference type="GO" id="GO:0015074">
    <property type="term" value="P:DNA integration"/>
    <property type="evidence" value="ECO:0007669"/>
    <property type="project" value="InterPro"/>
</dbReference>
<dbReference type="InterPro" id="IPR001584">
    <property type="entry name" value="Integrase_cat-core"/>
</dbReference>
<dbReference type="WBParaSite" id="nRc.2.0.1.t23250-RA">
    <property type="protein sequence ID" value="nRc.2.0.1.t23250-RA"/>
    <property type="gene ID" value="nRc.2.0.1.g23250"/>
</dbReference>
<name>A0A915JBT0_ROMCU</name>
<keyword evidence="2" id="KW-1185">Reference proteome</keyword>